<dbReference type="InterPro" id="IPR011250">
    <property type="entry name" value="OMP/PagP_B-barrel"/>
</dbReference>
<accession>A0A517NVT1</accession>
<evidence type="ECO:0000256" key="1">
    <source>
        <dbReference type="SAM" id="SignalP"/>
    </source>
</evidence>
<feature type="signal peptide" evidence="1">
    <location>
        <begin position="1"/>
        <end position="24"/>
    </location>
</feature>
<evidence type="ECO:0000313" key="2">
    <source>
        <dbReference type="EMBL" id="QDT11234.1"/>
    </source>
</evidence>
<keyword evidence="1" id="KW-0732">Signal</keyword>
<dbReference type="EMBL" id="CP036526">
    <property type="protein sequence ID" value="QDT11234.1"/>
    <property type="molecule type" value="Genomic_DNA"/>
</dbReference>
<dbReference type="AlphaFoldDB" id="A0A517NVT1"/>
<dbReference type="OrthoDB" id="292710at2"/>
<dbReference type="Pfam" id="PF07585">
    <property type="entry name" value="BBP7"/>
    <property type="match status" value="1"/>
</dbReference>
<dbReference type="RefSeq" id="WP_145419110.1">
    <property type="nucleotide sequence ID" value="NZ_CP036526.1"/>
</dbReference>
<dbReference type="InterPro" id="IPR011446">
    <property type="entry name" value="BBP7"/>
</dbReference>
<feature type="chain" id="PRO_5022170558" evidence="1">
    <location>
        <begin position="25"/>
        <end position="555"/>
    </location>
</feature>
<proteinExistence type="predicted"/>
<evidence type="ECO:0000313" key="3">
    <source>
        <dbReference type="Proteomes" id="UP000319817"/>
    </source>
</evidence>
<gene>
    <name evidence="2" type="ORF">K239x_32280</name>
</gene>
<dbReference type="Proteomes" id="UP000319817">
    <property type="component" value="Chromosome"/>
</dbReference>
<reference evidence="2 3" key="1">
    <citation type="submission" date="2019-02" db="EMBL/GenBank/DDBJ databases">
        <title>Deep-cultivation of Planctomycetes and their phenomic and genomic characterization uncovers novel biology.</title>
        <authorList>
            <person name="Wiegand S."/>
            <person name="Jogler M."/>
            <person name="Boedeker C."/>
            <person name="Pinto D."/>
            <person name="Vollmers J."/>
            <person name="Rivas-Marin E."/>
            <person name="Kohn T."/>
            <person name="Peeters S.H."/>
            <person name="Heuer A."/>
            <person name="Rast P."/>
            <person name="Oberbeckmann S."/>
            <person name="Bunk B."/>
            <person name="Jeske O."/>
            <person name="Meyerdierks A."/>
            <person name="Storesund J.E."/>
            <person name="Kallscheuer N."/>
            <person name="Luecker S."/>
            <person name="Lage O.M."/>
            <person name="Pohl T."/>
            <person name="Merkel B.J."/>
            <person name="Hornburger P."/>
            <person name="Mueller R.-W."/>
            <person name="Bruemmer F."/>
            <person name="Labrenz M."/>
            <person name="Spormann A.M."/>
            <person name="Op den Camp H."/>
            <person name="Overmann J."/>
            <person name="Amann R."/>
            <person name="Jetten M.S.M."/>
            <person name="Mascher T."/>
            <person name="Medema M.H."/>
            <person name="Devos D.P."/>
            <person name="Kaster A.-K."/>
            <person name="Ovreas L."/>
            <person name="Rohde M."/>
            <person name="Galperin M.Y."/>
            <person name="Jogler C."/>
        </authorList>
    </citation>
    <scope>NUCLEOTIDE SEQUENCE [LARGE SCALE GENOMIC DNA]</scope>
    <source>
        <strain evidence="2 3">K23_9</strain>
    </source>
</reference>
<sequence length="555" mass="59221" precursor="true">MRTNILRHVAIAMGLSFVATGVQAADYTSPAKWNNFNTKTTQTQPNVFRTVGTGGANCAPCNNGLSGAITGQTIIHPSAPVQSYQSMPAPVMSSPAPIMSAPIVSGQTHSAPVAQGQIISDNLIHQSQPQVVSSTPMTSHVHHGYAPQYSQPQYRGAIGSHIHSGARRARGYGSNLLGSTFARRSSRSSISPWFGGASLLFLDVNENGNGRNFLIDDAVGTRRLNAQDVAPEDNTAFEFNVGRYLAGGLYGLDFRYFQFDPDREQQIFIPATGVTYRPTFTGMSSAAAPLVVSGANPAASVYDYYDGASATPAAGYRISRDLDFRGLEANLVSFGWMGGVRQGQSCNQGLGHGSFANRMGNGRYGGFGGPLTRSGRVQVTTSHGFRWFQLEDALEVASNVDGTAGYQADDVYYNVDTENNLFGYQFGSKLNYCLTERLMLTAGGKIGIYGNDVNVRQRLGTETNLAYYTTAGVDDVLTDNDDTALSALAELDLGLGYRLNNAWTLTGGYRMLSACGVATAPGSTADFTSLDSVGAVNADDCLILHGGYVGLQYNW</sequence>
<keyword evidence="3" id="KW-1185">Reference proteome</keyword>
<protein>
    <submittedName>
        <fullName evidence="2">Uncharacterized protein</fullName>
    </submittedName>
</protein>
<dbReference type="SUPFAM" id="SSF56925">
    <property type="entry name" value="OMPA-like"/>
    <property type="match status" value="1"/>
</dbReference>
<organism evidence="2 3">
    <name type="scientific">Stieleria marina</name>
    <dbReference type="NCBI Taxonomy" id="1930275"/>
    <lineage>
        <taxon>Bacteria</taxon>
        <taxon>Pseudomonadati</taxon>
        <taxon>Planctomycetota</taxon>
        <taxon>Planctomycetia</taxon>
        <taxon>Pirellulales</taxon>
        <taxon>Pirellulaceae</taxon>
        <taxon>Stieleria</taxon>
    </lineage>
</organism>
<name>A0A517NVT1_9BACT</name>